<dbReference type="InterPro" id="IPR017452">
    <property type="entry name" value="GPCR_Rhodpsn_7TM"/>
</dbReference>
<evidence type="ECO:0000256" key="4">
    <source>
        <dbReference type="ARBA" id="ARBA00023040"/>
    </source>
</evidence>
<keyword evidence="2 8" id="KW-0812">Transmembrane</keyword>
<dbReference type="Gene3D" id="1.20.1070.10">
    <property type="entry name" value="Rhodopsin 7-helix transmembrane proteins"/>
    <property type="match status" value="1"/>
</dbReference>
<evidence type="ECO:0000313" key="11">
    <source>
        <dbReference type="Proteomes" id="UP000694863"/>
    </source>
</evidence>
<keyword evidence="5 9" id="KW-0472">Membrane</keyword>
<feature type="transmembrane region" description="Helical" evidence="9">
    <location>
        <begin position="235"/>
        <end position="258"/>
    </location>
</feature>
<feature type="transmembrane region" description="Helical" evidence="9">
    <location>
        <begin position="96"/>
        <end position="118"/>
    </location>
</feature>
<evidence type="ECO:0000256" key="5">
    <source>
        <dbReference type="ARBA" id="ARBA00023136"/>
    </source>
</evidence>
<evidence type="ECO:0000256" key="7">
    <source>
        <dbReference type="ARBA" id="ARBA00023224"/>
    </source>
</evidence>
<dbReference type="SUPFAM" id="SSF81321">
    <property type="entry name" value="Family A G protein-coupled receptor-like"/>
    <property type="match status" value="1"/>
</dbReference>
<dbReference type="InterPro" id="IPR000276">
    <property type="entry name" value="GPCR_Rhodpsn"/>
</dbReference>
<evidence type="ECO:0000256" key="8">
    <source>
        <dbReference type="RuleBase" id="RU000688"/>
    </source>
</evidence>
<organism evidence="11 12">
    <name type="scientific">Echinops telfairi</name>
    <name type="common">Lesser hedgehog tenrec</name>
    <dbReference type="NCBI Taxonomy" id="9371"/>
    <lineage>
        <taxon>Eukaryota</taxon>
        <taxon>Metazoa</taxon>
        <taxon>Chordata</taxon>
        <taxon>Craniata</taxon>
        <taxon>Vertebrata</taxon>
        <taxon>Euteleostomi</taxon>
        <taxon>Mammalia</taxon>
        <taxon>Eutheria</taxon>
        <taxon>Afrotheria</taxon>
        <taxon>Tenrecidae</taxon>
        <taxon>Tenrecinae</taxon>
        <taxon>Echinops</taxon>
    </lineage>
</organism>
<protein>
    <recommendedName>
        <fullName evidence="9">Olfactory receptor</fullName>
    </recommendedName>
</protein>
<evidence type="ECO:0000256" key="2">
    <source>
        <dbReference type="ARBA" id="ARBA00022692"/>
    </source>
</evidence>
<keyword evidence="9" id="KW-0552">Olfaction</keyword>
<evidence type="ECO:0000256" key="9">
    <source>
        <dbReference type="RuleBase" id="RU363047"/>
    </source>
</evidence>
<dbReference type="RefSeq" id="XP_004715043.1">
    <property type="nucleotide sequence ID" value="XM_004714986.1"/>
</dbReference>
<keyword evidence="11" id="KW-1185">Reference proteome</keyword>
<dbReference type="Pfam" id="PF13853">
    <property type="entry name" value="7tm_4"/>
    <property type="match status" value="1"/>
</dbReference>
<dbReference type="PRINTS" id="PR00237">
    <property type="entry name" value="GPCRRHODOPSN"/>
</dbReference>
<feature type="domain" description="G-protein coupled receptors family 1 profile" evidence="10">
    <location>
        <begin position="39"/>
        <end position="288"/>
    </location>
</feature>
<dbReference type="PROSITE" id="PS00237">
    <property type="entry name" value="G_PROTEIN_RECEP_F1_1"/>
    <property type="match status" value="1"/>
</dbReference>
<dbReference type="PANTHER" id="PTHR48018">
    <property type="entry name" value="OLFACTORY RECEPTOR"/>
    <property type="match status" value="1"/>
</dbReference>
<gene>
    <name evidence="12" type="primary">LOC101654674</name>
</gene>
<proteinExistence type="inferred from homology"/>
<feature type="transmembrane region" description="Helical" evidence="9">
    <location>
        <begin position="130"/>
        <end position="152"/>
    </location>
</feature>
<evidence type="ECO:0000256" key="3">
    <source>
        <dbReference type="ARBA" id="ARBA00022989"/>
    </source>
</evidence>
<dbReference type="PRINTS" id="PR00245">
    <property type="entry name" value="OLFACTORYR"/>
</dbReference>
<comment type="similarity">
    <text evidence="8">Belongs to the G-protein coupled receptor 1 family.</text>
</comment>
<accession>A0ABM0J567</accession>
<reference evidence="12" key="1">
    <citation type="submission" date="2025-08" db="UniProtKB">
        <authorList>
            <consortium name="RefSeq"/>
        </authorList>
    </citation>
    <scope>IDENTIFICATION</scope>
</reference>
<feature type="transmembrane region" description="Helical" evidence="9">
    <location>
        <begin position="56"/>
        <end position="76"/>
    </location>
</feature>
<keyword evidence="7 8" id="KW-0807">Transducer</keyword>
<evidence type="ECO:0000256" key="1">
    <source>
        <dbReference type="ARBA" id="ARBA00004141"/>
    </source>
</evidence>
<feature type="transmembrane region" description="Helical" evidence="9">
    <location>
        <begin position="25"/>
        <end position="49"/>
    </location>
</feature>
<feature type="transmembrane region" description="Helical" evidence="9">
    <location>
        <begin position="270"/>
        <end position="290"/>
    </location>
</feature>
<dbReference type="PROSITE" id="PS50262">
    <property type="entry name" value="G_PROTEIN_RECEP_F1_2"/>
    <property type="match status" value="1"/>
</dbReference>
<name>A0ABM0J567_ECHTE</name>
<feature type="transmembrane region" description="Helical" evidence="9">
    <location>
        <begin position="195"/>
        <end position="223"/>
    </location>
</feature>
<evidence type="ECO:0000256" key="6">
    <source>
        <dbReference type="ARBA" id="ARBA00023170"/>
    </source>
</evidence>
<keyword evidence="9" id="KW-1003">Cell membrane</keyword>
<dbReference type="GeneID" id="101654674"/>
<evidence type="ECO:0000313" key="12">
    <source>
        <dbReference type="RefSeq" id="XP_004715043.1"/>
    </source>
</evidence>
<sequence>MENNSEATEFILVGLTSDPKLQIPLFITFLIIYFLTLVCNLGMILLILLDSRLHTPMYLFLSNLSLADIGYSSAVTPRVMTGLLTGDNVISFYDCAIQLFSFGVFAIIESDLLVVMAYDRYVAVCRPLHYNTLVTTKVCAFLCLGCYVLALLDECIHTWNIFRLSFCKSNVIDHFFCDVPPVLAISCSDIHSSEIIMFFIVACNAFFSLTVILSSYVLIFATILRMRSAEGRKKAFSTCAAHLTVVTGLYGTITFAYLKPSSGHSMDLDKLASLFYSIVLPMLNPLVYSVRNKEVKSAFIKVIAKAKSSIGFLL</sequence>
<dbReference type="Proteomes" id="UP000694863">
    <property type="component" value="Unplaced"/>
</dbReference>
<keyword evidence="6 8" id="KW-0675">Receptor</keyword>
<keyword evidence="3 9" id="KW-1133">Transmembrane helix</keyword>
<keyword evidence="4 8" id="KW-0297">G-protein coupled receptor</keyword>
<comment type="subcellular location">
    <subcellularLocation>
        <location evidence="9">Cell membrane</location>
        <topology evidence="9">Multi-pass membrane protein</topology>
    </subcellularLocation>
    <subcellularLocation>
        <location evidence="1">Membrane</location>
        <topology evidence="1">Multi-pass membrane protein</topology>
    </subcellularLocation>
</comment>
<evidence type="ECO:0000259" key="10">
    <source>
        <dbReference type="PROSITE" id="PS50262"/>
    </source>
</evidence>
<dbReference type="InterPro" id="IPR000725">
    <property type="entry name" value="Olfact_rcpt"/>
</dbReference>
<dbReference type="CDD" id="cd15407">
    <property type="entry name" value="7tmA_OR5B-like"/>
    <property type="match status" value="1"/>
</dbReference>
<keyword evidence="9" id="KW-0716">Sensory transduction</keyword>